<comment type="caution">
    <text evidence="2">The sequence shown here is derived from an EMBL/GenBank/DDBJ whole genome shotgun (WGS) entry which is preliminary data.</text>
</comment>
<evidence type="ECO:0000256" key="1">
    <source>
        <dbReference type="SAM" id="MobiDB-lite"/>
    </source>
</evidence>
<name>G4T539_SERID</name>
<dbReference type="HOGENOM" id="CLU_1005144_0_0_1"/>
<feature type="compositionally biased region" description="Low complexity" evidence="1">
    <location>
        <begin position="14"/>
        <end position="26"/>
    </location>
</feature>
<organism evidence="2 3">
    <name type="scientific">Serendipita indica (strain DSM 11827)</name>
    <name type="common">Root endophyte fungus</name>
    <name type="synonym">Piriformospora indica</name>
    <dbReference type="NCBI Taxonomy" id="1109443"/>
    <lineage>
        <taxon>Eukaryota</taxon>
        <taxon>Fungi</taxon>
        <taxon>Dikarya</taxon>
        <taxon>Basidiomycota</taxon>
        <taxon>Agaricomycotina</taxon>
        <taxon>Agaricomycetes</taxon>
        <taxon>Sebacinales</taxon>
        <taxon>Serendipitaceae</taxon>
        <taxon>Serendipita</taxon>
    </lineage>
</organism>
<feature type="compositionally biased region" description="Low complexity" evidence="1">
    <location>
        <begin position="36"/>
        <end position="52"/>
    </location>
</feature>
<feature type="region of interest" description="Disordered" evidence="1">
    <location>
        <begin position="170"/>
        <end position="204"/>
    </location>
</feature>
<feature type="region of interest" description="Disordered" evidence="1">
    <location>
        <begin position="77"/>
        <end position="104"/>
    </location>
</feature>
<protein>
    <submittedName>
        <fullName evidence="2">Uncharacterized protein</fullName>
    </submittedName>
</protein>
<proteinExistence type="predicted"/>
<dbReference type="InParanoid" id="G4T539"/>
<dbReference type="OrthoDB" id="3210890at2759"/>
<dbReference type="EMBL" id="CAFZ01000001">
    <property type="protein sequence ID" value="CCA66400.1"/>
    <property type="molecule type" value="Genomic_DNA"/>
</dbReference>
<evidence type="ECO:0000313" key="3">
    <source>
        <dbReference type="Proteomes" id="UP000007148"/>
    </source>
</evidence>
<feature type="region of interest" description="Disordered" evidence="1">
    <location>
        <begin position="1"/>
        <end position="53"/>
    </location>
</feature>
<sequence>MIGIGPGRFQPPYSSVSAQLSSSQAHLHADTAHIDSQQSSHSSPHSSLQPSSAYPHANLEAQTSEDGAFNASQSVTSLAQNNPSGPSALAPLGFGTGGAGAGAPTAIGRRFQIHRGRPPTRRGAAESNDVGTRTQANGVLSPAEAADEVRELTWKTSRFITHFHQHIRTSEASPLRTADVDPPPTPSSPPLRIKSAQGESASRERVSKPSIFFTHFLPLFCPEWSSCAFSHTTLLSKLCPCFRLQYMPLDQTPDDNEKRQVHFKLPPQNDLLVEFDP</sequence>
<reference evidence="2 3" key="1">
    <citation type="journal article" date="2011" name="PLoS Pathog.">
        <title>Endophytic Life Strategies Decoded by Genome and Transcriptome Analyses of the Mutualistic Root Symbiont Piriformospora indica.</title>
        <authorList>
            <person name="Zuccaro A."/>
            <person name="Lahrmann U."/>
            <person name="Guldener U."/>
            <person name="Langen G."/>
            <person name="Pfiffi S."/>
            <person name="Biedenkopf D."/>
            <person name="Wong P."/>
            <person name="Samans B."/>
            <person name="Grimm C."/>
            <person name="Basiewicz M."/>
            <person name="Murat C."/>
            <person name="Martin F."/>
            <person name="Kogel K.H."/>
        </authorList>
    </citation>
    <scope>NUCLEOTIDE SEQUENCE [LARGE SCALE GENOMIC DNA]</scope>
    <source>
        <strain evidence="2 3">DSM 11827</strain>
    </source>
</reference>
<dbReference type="AlphaFoldDB" id="G4T539"/>
<evidence type="ECO:0000313" key="2">
    <source>
        <dbReference type="EMBL" id="CCA66400.1"/>
    </source>
</evidence>
<dbReference type="Proteomes" id="UP000007148">
    <property type="component" value="Unassembled WGS sequence"/>
</dbReference>
<keyword evidence="3" id="KW-1185">Reference proteome</keyword>
<accession>G4T539</accession>
<gene>
    <name evidence="2" type="ORF">PIIN_00086</name>
</gene>